<sequence>MESSKWLWAGIGFQFGMGYTLAYFVYQIGTLLTTGSFGTGVIPGLIAVALMAGILVYLIQKQEEK</sequence>
<name>A0A847D9D8_9LACT</name>
<dbReference type="EMBL" id="JAAZCD010000289">
    <property type="protein sequence ID" value="NLD33054.1"/>
    <property type="molecule type" value="Genomic_DNA"/>
</dbReference>
<organism evidence="2 3">
    <name type="scientific">Trichococcus flocculiformis</name>
    <dbReference type="NCBI Taxonomy" id="82803"/>
    <lineage>
        <taxon>Bacteria</taxon>
        <taxon>Bacillati</taxon>
        <taxon>Bacillota</taxon>
        <taxon>Bacilli</taxon>
        <taxon>Lactobacillales</taxon>
        <taxon>Carnobacteriaceae</taxon>
        <taxon>Trichococcus</taxon>
    </lineage>
</organism>
<gene>
    <name evidence="2" type="ORF">GX662_12505</name>
</gene>
<keyword evidence="1" id="KW-0812">Transmembrane</keyword>
<comment type="caution">
    <text evidence="2">The sequence shown here is derived from an EMBL/GenBank/DDBJ whole genome shotgun (WGS) entry which is preliminary data.</text>
</comment>
<evidence type="ECO:0000256" key="1">
    <source>
        <dbReference type="SAM" id="Phobius"/>
    </source>
</evidence>
<feature type="transmembrane region" description="Helical" evidence="1">
    <location>
        <begin position="7"/>
        <end position="28"/>
    </location>
</feature>
<evidence type="ECO:0000313" key="3">
    <source>
        <dbReference type="Proteomes" id="UP000589373"/>
    </source>
</evidence>
<dbReference type="Proteomes" id="UP000589373">
    <property type="component" value="Unassembled WGS sequence"/>
</dbReference>
<feature type="transmembrane region" description="Helical" evidence="1">
    <location>
        <begin position="40"/>
        <end position="59"/>
    </location>
</feature>
<evidence type="ECO:0000313" key="2">
    <source>
        <dbReference type="EMBL" id="NLD33054.1"/>
    </source>
</evidence>
<accession>A0A847D9D8</accession>
<reference evidence="2 3" key="1">
    <citation type="journal article" date="2020" name="Biotechnol. Biofuels">
        <title>New insights from the biogas microbiome by comprehensive genome-resolved metagenomics of nearly 1600 species originating from multiple anaerobic digesters.</title>
        <authorList>
            <person name="Campanaro S."/>
            <person name="Treu L."/>
            <person name="Rodriguez-R L.M."/>
            <person name="Kovalovszki A."/>
            <person name="Ziels R.M."/>
            <person name="Maus I."/>
            <person name="Zhu X."/>
            <person name="Kougias P.G."/>
            <person name="Basile A."/>
            <person name="Luo G."/>
            <person name="Schluter A."/>
            <person name="Konstantinidis K.T."/>
            <person name="Angelidaki I."/>
        </authorList>
    </citation>
    <scope>NUCLEOTIDE SEQUENCE [LARGE SCALE GENOMIC DNA]</scope>
    <source>
        <strain evidence="2">AS07pgkLD_105</strain>
    </source>
</reference>
<protein>
    <submittedName>
        <fullName evidence="2">Uncharacterized protein</fullName>
    </submittedName>
</protein>
<dbReference type="AlphaFoldDB" id="A0A847D9D8"/>
<keyword evidence="1" id="KW-0472">Membrane</keyword>
<proteinExistence type="predicted"/>
<keyword evidence="1" id="KW-1133">Transmembrane helix</keyword>